<proteinExistence type="predicted"/>
<evidence type="ECO:0000313" key="2">
    <source>
        <dbReference type="Proteomes" id="UP001633002"/>
    </source>
</evidence>
<dbReference type="AlphaFoldDB" id="A0ABD3ID35"/>
<keyword evidence="2" id="KW-1185">Reference proteome</keyword>
<protein>
    <submittedName>
        <fullName evidence="1">Uncharacterized protein</fullName>
    </submittedName>
</protein>
<name>A0ABD3ID35_9MARC</name>
<accession>A0ABD3ID35</accession>
<sequence>MTRPPRPKYPSDHINYHEQRRPGLAHTIRLPEELLPTYNALKVSLGARASHADVIRFLFEAAEPAIHVQLHAAEIRVVSDSQNDLPMSDPCEHDFNEEAGEIAADSDDSDEDTAVEAGVSATPRNRHDSDVVMDSQVPRSVGAAARIYADAANGIWSKTKIKEIFLQFHVCCPADEAGGSQELQRTRPLKYPELAAHDIAYKLKSWIYTCAKNAALRGDTTPELLTKDIHNAADHWAGDHSGCRALPGVRKCVVENWSGPEQRKYNEGGETHLAVKGFLKKYITENKMRFYISRSMRKENYNDNTREEITLRTPSPTHEKAMSLR</sequence>
<reference evidence="1 2" key="1">
    <citation type="submission" date="2024-09" db="EMBL/GenBank/DDBJ databases">
        <title>Chromosome-scale assembly of Riccia sorocarpa.</title>
        <authorList>
            <person name="Paukszto L."/>
        </authorList>
    </citation>
    <scope>NUCLEOTIDE SEQUENCE [LARGE SCALE GENOMIC DNA]</scope>
    <source>
        <strain evidence="1">LP-2024</strain>
        <tissue evidence="1">Aerial parts of the thallus</tissue>
    </source>
</reference>
<dbReference type="Proteomes" id="UP001633002">
    <property type="component" value="Unassembled WGS sequence"/>
</dbReference>
<gene>
    <name evidence="1" type="ORF">R1sor_019645</name>
</gene>
<dbReference type="EMBL" id="JBJQOH010000001">
    <property type="protein sequence ID" value="KAL3701623.1"/>
    <property type="molecule type" value="Genomic_DNA"/>
</dbReference>
<evidence type="ECO:0000313" key="1">
    <source>
        <dbReference type="EMBL" id="KAL3701623.1"/>
    </source>
</evidence>
<comment type="caution">
    <text evidence="1">The sequence shown here is derived from an EMBL/GenBank/DDBJ whole genome shotgun (WGS) entry which is preliminary data.</text>
</comment>
<organism evidence="1 2">
    <name type="scientific">Riccia sorocarpa</name>
    <dbReference type="NCBI Taxonomy" id="122646"/>
    <lineage>
        <taxon>Eukaryota</taxon>
        <taxon>Viridiplantae</taxon>
        <taxon>Streptophyta</taxon>
        <taxon>Embryophyta</taxon>
        <taxon>Marchantiophyta</taxon>
        <taxon>Marchantiopsida</taxon>
        <taxon>Marchantiidae</taxon>
        <taxon>Marchantiales</taxon>
        <taxon>Ricciaceae</taxon>
        <taxon>Riccia</taxon>
    </lineage>
</organism>